<dbReference type="SUPFAM" id="SSF49998">
    <property type="entry name" value="Amine oxidase catalytic domain"/>
    <property type="match status" value="1"/>
</dbReference>
<dbReference type="PANTHER" id="PTHR10638">
    <property type="entry name" value="COPPER AMINE OXIDASE"/>
    <property type="match status" value="1"/>
</dbReference>
<gene>
    <name evidence="14" type="ORF">LTR84_005221</name>
</gene>
<proteinExistence type="inferred from homology"/>
<protein>
    <recommendedName>
        <fullName evidence="9">Amine oxidase</fullName>
        <ecNumber evidence="9">1.4.3.-</ecNumber>
    </recommendedName>
</protein>
<comment type="PTM">
    <text evidence="8 9">Topaquinone (TPQ) is generated by copper-dependent autoxidation of a specific tyrosyl residue.</text>
</comment>
<keyword evidence="11" id="KW-0812">Transmembrane</keyword>
<dbReference type="SUPFAM" id="SSF54416">
    <property type="entry name" value="Amine oxidase N-terminal region"/>
    <property type="match status" value="2"/>
</dbReference>
<evidence type="ECO:0000259" key="13">
    <source>
        <dbReference type="Pfam" id="PF09248"/>
    </source>
</evidence>
<evidence type="ECO:0000256" key="1">
    <source>
        <dbReference type="ARBA" id="ARBA00001935"/>
    </source>
</evidence>
<evidence type="ECO:0000313" key="15">
    <source>
        <dbReference type="Proteomes" id="UP001358417"/>
    </source>
</evidence>
<dbReference type="InterPro" id="IPR049948">
    <property type="entry name" value="Cu_Am_ox_TPQ-bd"/>
</dbReference>
<evidence type="ECO:0000256" key="8">
    <source>
        <dbReference type="PIRSR" id="PIRSR600269-51"/>
    </source>
</evidence>
<keyword evidence="15" id="KW-1185">Reference proteome</keyword>
<evidence type="ECO:0000256" key="6">
    <source>
        <dbReference type="ARBA" id="ARBA00023008"/>
    </source>
</evidence>
<feature type="modified residue" description="2',4',5'-topaquinone" evidence="8">
    <location>
        <position position="478"/>
    </location>
</feature>
<evidence type="ECO:0000313" key="14">
    <source>
        <dbReference type="EMBL" id="KAK5063145.1"/>
    </source>
</evidence>
<sequence length="863" mass="97236">MTKTRHSHLYGTIITTAVVVFISIGYLLAPWFHQLSSVDPQGISIAAFRHARKQFKAPAKNPWAEIDEGEAAQIHSLVQQSVNLTDSLNGVGAGDKKVIYRIETLRPNKTDVVDYLDNNGPQPERWARVAMLEFRHNDAFNVDYMVGPLPITNATSMLPLSYCYNSGKNWVQMPLSDGLDLMAWALKIGERVTDITQDLLGATVNALDPSDPDALVMGWRPALIESGRMVHWLEFFGPGMKSDGRTLLPQGLYVKFDTPSTNHQDWVVGQWFYNGLLYDNDTVLREAMRSPTFERLNLNHDGEWTDTEDFGSSMAERDMPPPLSVQPYGPRYHLDRDESYVSWMGFSFYLSTNQATALSLFDIRYNSTRLIYHLGLQEALAHYAGTEPLQSGLEFLDTFFGMGSMMFSLVPGVDCPGHAEYLDMSYHKGGKMYTNRNAICVFEFTSDAPLQRHTSAYSVSVSRNTYLVVRSVSTVGNYDYTIDYVFYLDGSIEVKVRASGFIFSAFHAEPRSSLLTRDDSTSEYGYRIHPAVHTSMHDHVISFRADFDICGPNNTLIRTAIEPISRKYHWDEPEVPGVRNTMHMVHSAIKHETGLDWPTNGREMYLITNTNATNKWGETRGYRILPGSGISNPSHLTILNSTALGRSAAWSASDVWILRNHPDTEPASAHHLNYMDPLTPLVDFEKMVNGENIEDEDLVVYFNLGGHHVPTSQDVPNTLMHTSASSVMFVPFNYFDADVSRAVRQGVRIDRRPSDNDHGTKKKEKENGDGKEEIKRPRHVPRESEVDGEVAYFGAHYTSPLKVEHEMLSPDLSHYLKERDEGEVGGWKTVRNHVGGGLPGLFAGKERGSHGEEDGEGRERWDW</sequence>
<dbReference type="InterPro" id="IPR036460">
    <property type="entry name" value="Cu_amine_oxidase_C_sf"/>
</dbReference>
<evidence type="ECO:0000256" key="10">
    <source>
        <dbReference type="SAM" id="MobiDB-lite"/>
    </source>
</evidence>
<keyword evidence="5 9" id="KW-0560">Oxidoreductase</keyword>
<dbReference type="RefSeq" id="XP_064711417.1">
    <property type="nucleotide sequence ID" value="XM_064848793.1"/>
</dbReference>
<name>A0AAV9NPJ6_9EURO</name>
<comment type="cofactor">
    <cofactor evidence="1">
        <name>Cu cation</name>
        <dbReference type="ChEBI" id="CHEBI:23378"/>
    </cofactor>
</comment>
<dbReference type="Gene3D" id="2.70.98.20">
    <property type="entry name" value="Copper amine oxidase, catalytic domain"/>
    <property type="match status" value="1"/>
</dbReference>
<evidence type="ECO:0000256" key="4">
    <source>
        <dbReference type="ARBA" id="ARBA00022772"/>
    </source>
</evidence>
<feature type="region of interest" description="Disordered" evidence="10">
    <location>
        <begin position="746"/>
        <end position="786"/>
    </location>
</feature>
<dbReference type="InterPro" id="IPR016182">
    <property type="entry name" value="Cu_amine_oxidase_N-reg"/>
</dbReference>
<dbReference type="Pfam" id="PF01179">
    <property type="entry name" value="Cu_amine_oxid"/>
    <property type="match status" value="1"/>
</dbReference>
<feature type="domain" description="Copper amine oxidase catalytic" evidence="12">
    <location>
        <begin position="324"/>
        <end position="740"/>
    </location>
</feature>
<dbReference type="GO" id="GO:0008131">
    <property type="term" value="F:primary methylamine oxidase activity"/>
    <property type="evidence" value="ECO:0007669"/>
    <property type="project" value="InterPro"/>
</dbReference>
<organism evidence="14 15">
    <name type="scientific">Exophiala bonariae</name>
    <dbReference type="NCBI Taxonomy" id="1690606"/>
    <lineage>
        <taxon>Eukaryota</taxon>
        <taxon>Fungi</taxon>
        <taxon>Dikarya</taxon>
        <taxon>Ascomycota</taxon>
        <taxon>Pezizomycotina</taxon>
        <taxon>Eurotiomycetes</taxon>
        <taxon>Chaetothyriomycetidae</taxon>
        <taxon>Chaetothyriales</taxon>
        <taxon>Herpotrichiellaceae</taxon>
        <taxon>Exophiala</taxon>
    </lineage>
</organism>
<feature type="domain" description="DUF1965" evidence="13">
    <location>
        <begin position="245"/>
        <end position="311"/>
    </location>
</feature>
<comment type="similarity">
    <text evidence="2 9">Belongs to the copper/topaquinone oxidase family.</text>
</comment>
<evidence type="ECO:0000256" key="11">
    <source>
        <dbReference type="SAM" id="Phobius"/>
    </source>
</evidence>
<keyword evidence="11" id="KW-0472">Membrane</keyword>
<evidence type="ECO:0000256" key="5">
    <source>
        <dbReference type="ARBA" id="ARBA00023002"/>
    </source>
</evidence>
<evidence type="ECO:0000256" key="7">
    <source>
        <dbReference type="PIRSR" id="PIRSR600269-50"/>
    </source>
</evidence>
<dbReference type="PRINTS" id="PR00766">
    <property type="entry name" value="CUDAOXIDASE"/>
</dbReference>
<dbReference type="Gene3D" id="3.10.450.40">
    <property type="match status" value="2"/>
</dbReference>
<dbReference type="InterPro" id="IPR000269">
    <property type="entry name" value="Cu_amine_oxidase"/>
</dbReference>
<comment type="caution">
    <text evidence="14">The sequence shown here is derived from an EMBL/GenBank/DDBJ whole genome shotgun (WGS) entry which is preliminary data.</text>
</comment>
<dbReference type="GO" id="GO:0005507">
    <property type="term" value="F:copper ion binding"/>
    <property type="evidence" value="ECO:0007669"/>
    <property type="project" value="InterPro"/>
</dbReference>
<keyword evidence="4 7" id="KW-0801">TPQ</keyword>
<evidence type="ECO:0000256" key="2">
    <source>
        <dbReference type="ARBA" id="ARBA00007983"/>
    </source>
</evidence>
<dbReference type="EC" id="1.4.3.-" evidence="9"/>
<dbReference type="Pfam" id="PF09248">
    <property type="entry name" value="DUF1965"/>
    <property type="match status" value="1"/>
</dbReference>
<comment type="cofactor">
    <cofactor evidence="9">
        <name>Cu cation</name>
        <dbReference type="ChEBI" id="CHEBI:23378"/>
    </cofactor>
    <text evidence="9">Contains 1 topaquinone per subunit.</text>
</comment>
<evidence type="ECO:0000256" key="3">
    <source>
        <dbReference type="ARBA" id="ARBA00022723"/>
    </source>
</evidence>
<dbReference type="GO" id="GO:0009308">
    <property type="term" value="P:amine metabolic process"/>
    <property type="evidence" value="ECO:0007669"/>
    <property type="project" value="UniProtKB-UniRule"/>
</dbReference>
<dbReference type="PROSITE" id="PS01164">
    <property type="entry name" value="COPPER_AMINE_OXID_1"/>
    <property type="match status" value="1"/>
</dbReference>
<feature type="compositionally biased region" description="Basic and acidic residues" evidence="10">
    <location>
        <begin position="747"/>
        <end position="785"/>
    </location>
</feature>
<evidence type="ECO:0000259" key="12">
    <source>
        <dbReference type="Pfam" id="PF01179"/>
    </source>
</evidence>
<dbReference type="InterPro" id="IPR015328">
    <property type="entry name" value="DUF1965"/>
</dbReference>
<dbReference type="InterPro" id="IPR015798">
    <property type="entry name" value="Cu_amine_oxidase_C"/>
</dbReference>
<dbReference type="GO" id="GO:0048038">
    <property type="term" value="F:quinone binding"/>
    <property type="evidence" value="ECO:0007669"/>
    <property type="project" value="InterPro"/>
</dbReference>
<feature type="region of interest" description="Disordered" evidence="10">
    <location>
        <begin position="832"/>
        <end position="863"/>
    </location>
</feature>
<feature type="active site" description="Schiff-base intermediate with substrate; via topaquinone" evidence="7">
    <location>
        <position position="478"/>
    </location>
</feature>
<keyword evidence="3 9" id="KW-0479">Metal-binding</keyword>
<feature type="transmembrane region" description="Helical" evidence="11">
    <location>
        <begin position="9"/>
        <end position="32"/>
    </location>
</feature>
<dbReference type="GO" id="GO:0005886">
    <property type="term" value="C:plasma membrane"/>
    <property type="evidence" value="ECO:0007669"/>
    <property type="project" value="TreeGrafter"/>
</dbReference>
<dbReference type="Proteomes" id="UP001358417">
    <property type="component" value="Unassembled WGS sequence"/>
</dbReference>
<dbReference type="EMBL" id="JAVRRD010000002">
    <property type="protein sequence ID" value="KAK5063145.1"/>
    <property type="molecule type" value="Genomic_DNA"/>
</dbReference>
<feature type="active site" description="Proton acceptor" evidence="7">
    <location>
        <position position="397"/>
    </location>
</feature>
<accession>A0AAV9NPJ6</accession>
<feature type="compositionally biased region" description="Basic and acidic residues" evidence="10">
    <location>
        <begin position="844"/>
        <end position="863"/>
    </location>
</feature>
<dbReference type="AlphaFoldDB" id="A0AAV9NPJ6"/>
<keyword evidence="6 9" id="KW-0186">Copper</keyword>
<keyword evidence="11" id="KW-1133">Transmembrane helix</keyword>
<dbReference type="GeneID" id="89973399"/>
<dbReference type="PANTHER" id="PTHR10638:SF20">
    <property type="entry name" value="AMINE OXIDASE"/>
    <property type="match status" value="1"/>
</dbReference>
<reference evidence="14 15" key="1">
    <citation type="submission" date="2023-08" db="EMBL/GenBank/DDBJ databases">
        <title>Black Yeasts Isolated from many extreme environments.</title>
        <authorList>
            <person name="Coleine C."/>
            <person name="Stajich J.E."/>
            <person name="Selbmann L."/>
        </authorList>
    </citation>
    <scope>NUCLEOTIDE SEQUENCE [LARGE SCALE GENOMIC DNA]</scope>
    <source>
        <strain evidence="14 15">CCFEE 5792</strain>
    </source>
</reference>
<evidence type="ECO:0000256" key="9">
    <source>
        <dbReference type="RuleBase" id="RU000672"/>
    </source>
</evidence>